<evidence type="ECO:0000313" key="1">
    <source>
        <dbReference type="EMBL" id="RSZ56329.1"/>
    </source>
</evidence>
<keyword evidence="2" id="KW-1185">Reference proteome</keyword>
<sequence>MNARLPLLICLGLGAAGLGSWLAAGLRAPDADVAAAPVQPAPAPAAALAQPRWFASMPAAADPGPGQPAVKKTPVYGRNGRVIDLGGLNVAQYVGKHIAAARSGDPKAAYAVYQAESVCAANDDPVADYADPADLAAFQAERKELAALCAGMSPAQVQERLGFLNLAARSGNKAAQIDIYMEGPYGRSVDLAHNPDDPIVKQWKDDALAYLKQAGDQCDHFALALLSTVYDAGEITARDMRTSMAYSIAAAIPRQKPVTREQLRERFGEEMSADEFSGALALGEQLGRQACPATP</sequence>
<dbReference type="InterPro" id="IPR011990">
    <property type="entry name" value="TPR-like_helical_dom_sf"/>
</dbReference>
<dbReference type="Proteomes" id="UP000278085">
    <property type="component" value="Unassembled WGS sequence"/>
</dbReference>
<accession>A0A430HFP1</accession>
<dbReference type="Gene3D" id="1.25.40.10">
    <property type="entry name" value="Tetratricopeptide repeat domain"/>
    <property type="match status" value="1"/>
</dbReference>
<dbReference type="OrthoDB" id="8771897at2"/>
<protein>
    <recommendedName>
        <fullName evidence="3">Sel1 repeat family protein</fullName>
    </recommendedName>
</protein>
<evidence type="ECO:0000313" key="2">
    <source>
        <dbReference type="Proteomes" id="UP000278085"/>
    </source>
</evidence>
<gene>
    <name evidence="1" type="ORF">EJB06_24710</name>
</gene>
<name>A0A430HFP1_9BURK</name>
<dbReference type="AlphaFoldDB" id="A0A430HFP1"/>
<evidence type="ECO:0008006" key="3">
    <source>
        <dbReference type="Google" id="ProtNLM"/>
    </source>
</evidence>
<dbReference type="RefSeq" id="WP_126076686.1">
    <property type="nucleotide sequence ID" value="NZ_CP051166.1"/>
</dbReference>
<proteinExistence type="predicted"/>
<organism evidence="1 2">
    <name type="scientific">Massilia atriviolacea</name>
    <dbReference type="NCBI Taxonomy" id="2495579"/>
    <lineage>
        <taxon>Bacteria</taxon>
        <taxon>Pseudomonadati</taxon>
        <taxon>Pseudomonadota</taxon>
        <taxon>Betaproteobacteria</taxon>
        <taxon>Burkholderiales</taxon>
        <taxon>Oxalobacteraceae</taxon>
        <taxon>Telluria group</taxon>
        <taxon>Massilia</taxon>
    </lineage>
</organism>
<comment type="caution">
    <text evidence="1">The sequence shown here is derived from an EMBL/GenBank/DDBJ whole genome shotgun (WGS) entry which is preliminary data.</text>
</comment>
<dbReference type="EMBL" id="RXLQ01000016">
    <property type="protein sequence ID" value="RSZ56329.1"/>
    <property type="molecule type" value="Genomic_DNA"/>
</dbReference>
<reference evidence="1 2" key="1">
    <citation type="submission" date="2018-12" db="EMBL/GenBank/DDBJ databases">
        <authorList>
            <person name="Yang E."/>
        </authorList>
    </citation>
    <scope>NUCLEOTIDE SEQUENCE [LARGE SCALE GENOMIC DNA]</scope>
    <source>
        <strain evidence="1 2">SOD</strain>
    </source>
</reference>